<feature type="domain" description="GEVED" evidence="3">
    <location>
        <begin position="202"/>
        <end position="281"/>
    </location>
</feature>
<protein>
    <submittedName>
        <fullName evidence="4">GEVED domain-containing protein</fullName>
    </submittedName>
</protein>
<evidence type="ECO:0000313" key="4">
    <source>
        <dbReference type="EMBL" id="MDO5975720.1"/>
    </source>
</evidence>
<proteinExistence type="predicted"/>
<keyword evidence="5" id="KW-1185">Reference proteome</keyword>
<evidence type="ECO:0000259" key="2">
    <source>
        <dbReference type="Pfam" id="PF18962"/>
    </source>
</evidence>
<reference evidence="4" key="1">
    <citation type="submission" date="2023-07" db="EMBL/GenBank/DDBJ databases">
        <title>Two novel species in the genus Flavivirga.</title>
        <authorList>
            <person name="Kwon K."/>
        </authorList>
    </citation>
    <scope>NUCLEOTIDE SEQUENCE</scope>
    <source>
        <strain evidence="4">KACC 14158</strain>
    </source>
</reference>
<dbReference type="InterPro" id="IPR026444">
    <property type="entry name" value="Secre_tail"/>
</dbReference>
<organism evidence="4 5">
    <name type="scientific">Flavivirga jejuensis</name>
    <dbReference type="NCBI Taxonomy" id="870487"/>
    <lineage>
        <taxon>Bacteria</taxon>
        <taxon>Pseudomonadati</taxon>
        <taxon>Bacteroidota</taxon>
        <taxon>Flavobacteriia</taxon>
        <taxon>Flavobacteriales</taxon>
        <taxon>Flavobacteriaceae</taxon>
        <taxon>Flavivirga</taxon>
    </lineage>
</organism>
<evidence type="ECO:0000256" key="1">
    <source>
        <dbReference type="ARBA" id="ARBA00022729"/>
    </source>
</evidence>
<dbReference type="EMBL" id="JAUOEL010000005">
    <property type="protein sequence ID" value="MDO5975720.1"/>
    <property type="molecule type" value="Genomic_DNA"/>
</dbReference>
<dbReference type="Proteomes" id="UP001176806">
    <property type="component" value="Unassembled WGS sequence"/>
</dbReference>
<dbReference type="Pfam" id="PF20009">
    <property type="entry name" value="GEVED"/>
    <property type="match status" value="1"/>
</dbReference>
<dbReference type="RefSeq" id="WP_303302935.1">
    <property type="nucleotide sequence ID" value="NZ_BAABDA010000050.1"/>
</dbReference>
<comment type="caution">
    <text evidence="4">The sequence shown here is derived from an EMBL/GenBank/DDBJ whole genome shotgun (WGS) entry which is preliminary data.</text>
</comment>
<dbReference type="NCBIfam" id="TIGR04183">
    <property type="entry name" value="Por_Secre_tail"/>
    <property type="match status" value="1"/>
</dbReference>
<dbReference type="Pfam" id="PF18962">
    <property type="entry name" value="Por_Secre_tail"/>
    <property type="match status" value="1"/>
</dbReference>
<evidence type="ECO:0000259" key="3">
    <source>
        <dbReference type="Pfam" id="PF20009"/>
    </source>
</evidence>
<dbReference type="InterPro" id="IPR045474">
    <property type="entry name" value="GEVED"/>
</dbReference>
<gene>
    <name evidence="4" type="ORF">Q4Q40_16115</name>
</gene>
<keyword evidence="1" id="KW-0732">Signal</keyword>
<name>A0ABT8WRE8_9FLAO</name>
<accession>A0ABT8WRE8</accession>
<sequence>MADTTDARILIEAVDNIFYDVSDFNFSISADPDFFIVNEILTPINCGETTAIYNFDYVVANGFSDNTIFSASGIPGSGTVAFSPTNLSTSGPVTMTISNLEGVAQDNYNITVTGTVTSPPKTKNKIFDFSFFNDICTSVANTEFETSTTLVQFNTINQASAKPSGYSNYSSSPTNVNRDSSYDLTVRANTDPDDGAYTTNTMVWIDWNQNCSFDTGEDYDLGDAFNVADGETGNSPLAITIPNNAVLGTTVMRVSTKYKDDGLPSSCENSFDGEVEDYSLNIMPILSVEEFGFENFVVYPNPNKGEFTIKLNTALSSKIKVELIDLRGRVIDSNIYDDGGDFKETISLKEVQSGMYILNVSDGLRQSTKKIIIE</sequence>
<evidence type="ECO:0000313" key="5">
    <source>
        <dbReference type="Proteomes" id="UP001176806"/>
    </source>
</evidence>
<feature type="domain" description="Secretion system C-terminal sorting" evidence="2">
    <location>
        <begin position="298"/>
        <end position="373"/>
    </location>
</feature>